<gene>
    <name evidence="2" type="ORF">CHM34_03490</name>
</gene>
<protein>
    <submittedName>
        <fullName evidence="2">Uncharacterized protein</fullName>
    </submittedName>
</protein>
<accession>A0A235B9C3</accession>
<dbReference type="Proteomes" id="UP000215459">
    <property type="component" value="Unassembled WGS sequence"/>
</dbReference>
<keyword evidence="3" id="KW-1185">Reference proteome</keyword>
<dbReference type="RefSeq" id="WP_094263209.1">
    <property type="nucleotide sequence ID" value="NZ_NOWF01000002.1"/>
</dbReference>
<name>A0A235B9C3_9BACL</name>
<proteinExistence type="predicted"/>
<feature type="compositionally biased region" description="Polar residues" evidence="1">
    <location>
        <begin position="42"/>
        <end position="52"/>
    </location>
</feature>
<dbReference type="EMBL" id="NOWF01000002">
    <property type="protein sequence ID" value="OYD08861.1"/>
    <property type="molecule type" value="Genomic_DNA"/>
</dbReference>
<organism evidence="2 3">
    <name type="scientific">Paludifilum halophilum</name>
    <dbReference type="NCBI Taxonomy" id="1642702"/>
    <lineage>
        <taxon>Bacteria</taxon>
        <taxon>Bacillati</taxon>
        <taxon>Bacillota</taxon>
        <taxon>Bacilli</taxon>
        <taxon>Bacillales</taxon>
        <taxon>Thermoactinomycetaceae</taxon>
        <taxon>Paludifilum</taxon>
    </lineage>
</organism>
<comment type="caution">
    <text evidence="2">The sequence shown here is derived from an EMBL/GenBank/DDBJ whole genome shotgun (WGS) entry which is preliminary data.</text>
</comment>
<evidence type="ECO:0000313" key="2">
    <source>
        <dbReference type="EMBL" id="OYD08861.1"/>
    </source>
</evidence>
<reference evidence="2 3" key="1">
    <citation type="submission" date="2017-07" db="EMBL/GenBank/DDBJ databases">
        <title>The genome sequence of Paludifilum halophilum highlights mechanisms for microbial adaptation to high salt environemnts.</title>
        <authorList>
            <person name="Belbahri L."/>
        </authorList>
    </citation>
    <scope>NUCLEOTIDE SEQUENCE [LARGE SCALE GENOMIC DNA]</scope>
    <source>
        <strain evidence="2 3">DSM 102817</strain>
    </source>
</reference>
<evidence type="ECO:0000256" key="1">
    <source>
        <dbReference type="SAM" id="MobiDB-lite"/>
    </source>
</evidence>
<sequence length="68" mass="7219">MVSQITRGATLVRRRRDASLIEAGYRPADVRVYCPALAGVRSETSGCPSPNRNGEALAAEDASSLTAR</sequence>
<dbReference type="AlphaFoldDB" id="A0A235B9C3"/>
<evidence type="ECO:0000313" key="3">
    <source>
        <dbReference type="Proteomes" id="UP000215459"/>
    </source>
</evidence>
<feature type="region of interest" description="Disordered" evidence="1">
    <location>
        <begin position="42"/>
        <end position="68"/>
    </location>
</feature>